<protein>
    <recommendedName>
        <fullName evidence="1">DUF4382 domain-containing protein</fullName>
    </recommendedName>
</protein>
<dbReference type="AlphaFoldDB" id="A0A1H5WA39"/>
<proteinExistence type="predicted"/>
<evidence type="ECO:0000259" key="1">
    <source>
        <dbReference type="Pfam" id="PF14321"/>
    </source>
</evidence>
<dbReference type="RefSeq" id="WP_103879684.1">
    <property type="nucleotide sequence ID" value="NZ_FNVG01000005.1"/>
</dbReference>
<organism evidence="2 3">
    <name type="scientific">Vibrio hangzhouensis</name>
    <dbReference type="NCBI Taxonomy" id="462991"/>
    <lineage>
        <taxon>Bacteria</taxon>
        <taxon>Pseudomonadati</taxon>
        <taxon>Pseudomonadota</taxon>
        <taxon>Gammaproteobacteria</taxon>
        <taxon>Vibrionales</taxon>
        <taxon>Vibrionaceae</taxon>
        <taxon>Vibrio</taxon>
    </lineage>
</organism>
<dbReference type="Pfam" id="PF14321">
    <property type="entry name" value="DUF4382"/>
    <property type="match status" value="1"/>
</dbReference>
<name>A0A1H5WA39_9VIBR</name>
<evidence type="ECO:0000313" key="2">
    <source>
        <dbReference type="EMBL" id="SEF96061.1"/>
    </source>
</evidence>
<feature type="domain" description="DUF4382" evidence="1">
    <location>
        <begin position="29"/>
        <end position="176"/>
    </location>
</feature>
<evidence type="ECO:0000313" key="3">
    <source>
        <dbReference type="Proteomes" id="UP000236721"/>
    </source>
</evidence>
<dbReference type="OrthoDB" id="7062064at2"/>
<reference evidence="3" key="1">
    <citation type="submission" date="2016-10" db="EMBL/GenBank/DDBJ databases">
        <authorList>
            <person name="Varghese N."/>
            <person name="Submissions S."/>
        </authorList>
    </citation>
    <scope>NUCLEOTIDE SEQUENCE [LARGE SCALE GENOMIC DNA]</scope>
    <source>
        <strain evidence="3">CGMCC 1.7062</strain>
    </source>
</reference>
<dbReference type="InterPro" id="IPR025491">
    <property type="entry name" value="DUF4382"/>
</dbReference>
<keyword evidence="3" id="KW-1185">Reference proteome</keyword>
<gene>
    <name evidence="2" type="ORF">SAMN04488244_105182</name>
</gene>
<dbReference type="EMBL" id="FNVG01000005">
    <property type="protein sequence ID" value="SEF96061.1"/>
    <property type="molecule type" value="Genomic_DNA"/>
</dbReference>
<dbReference type="Proteomes" id="UP000236721">
    <property type="component" value="Unassembled WGS sequence"/>
</dbReference>
<dbReference type="PROSITE" id="PS51257">
    <property type="entry name" value="PROKAR_LIPOPROTEIN"/>
    <property type="match status" value="1"/>
</dbReference>
<sequence length="320" mass="34882">MFNKKLAILLAPLVIVGCGSDSDTTQPQTALVSFSISDAPVDDADAVVVAFDAIELKHESGQSYFINVVDTETSDDYQQINLLDYQGTDAKLIVSDERIQVGSYKEMILHTKAGNSYNWVIANGTHDLKIPSNKLKLGGFEVSEETVQAFTIEFDLRKALVQRGNNSNNNGYNLKPHGVSIVDNSSAASLKGTVDVNLFSAGEACSADTGNFVYLYAGHNHTSDVLIDNIDENDPDYPKETELPEGYVAPYASTSVTEQGDYAFGYIPAGAYTVAFSCSATGDDPIQYDQLIIPNPEEQMAEIELSPTQEKIYDFVEILR</sequence>
<accession>A0A1H5WA39</accession>